<evidence type="ECO:0000313" key="2">
    <source>
        <dbReference type="Proteomes" id="UP000597617"/>
    </source>
</evidence>
<name>A0ABS0IGM0_9BACT</name>
<reference evidence="1 2" key="1">
    <citation type="submission" date="2020-11" db="EMBL/GenBank/DDBJ databases">
        <authorList>
            <person name="Kim M.K."/>
        </authorList>
    </citation>
    <scope>NUCLEOTIDE SEQUENCE [LARGE SCALE GENOMIC DNA]</scope>
    <source>
        <strain evidence="1 2">BT683</strain>
    </source>
</reference>
<dbReference type="EMBL" id="JADQDQ010000003">
    <property type="protein sequence ID" value="MBF9237184.1"/>
    <property type="molecule type" value="Genomic_DNA"/>
</dbReference>
<protein>
    <submittedName>
        <fullName evidence="1">Uncharacterized protein</fullName>
    </submittedName>
</protein>
<gene>
    <name evidence="1" type="ORF">I2I05_07225</name>
</gene>
<evidence type="ECO:0000313" key="1">
    <source>
        <dbReference type="EMBL" id="MBF9237184.1"/>
    </source>
</evidence>
<accession>A0ABS0IGM0</accession>
<keyword evidence="2" id="KW-1185">Reference proteome</keyword>
<dbReference type="Proteomes" id="UP000597617">
    <property type="component" value="Unassembled WGS sequence"/>
</dbReference>
<proteinExistence type="predicted"/>
<organism evidence="1 2">
    <name type="scientific">Hymenobacter jeongseonensis</name>
    <dbReference type="NCBI Taxonomy" id="2791027"/>
    <lineage>
        <taxon>Bacteria</taxon>
        <taxon>Pseudomonadati</taxon>
        <taxon>Bacteroidota</taxon>
        <taxon>Cytophagia</taxon>
        <taxon>Cytophagales</taxon>
        <taxon>Hymenobacteraceae</taxon>
        <taxon>Hymenobacter</taxon>
    </lineage>
</organism>
<dbReference type="RefSeq" id="WP_196281569.1">
    <property type="nucleotide sequence ID" value="NZ_JADQDQ010000003.1"/>
</dbReference>
<sequence length="191" mass="22649">MNSNKPAKSFNPIQVLDDKNNYQKFILVEKDGKAKTRIILSIPDIELREQIICNHFLSRYVQIFIEEDIGVRFISRDKPWDFELELSNSEKLIIEITAIADEVDLFKTFKYQERITQKSNHEYIEFHELVKLNTIFPSFEIEKLISTLKQQGINKDMLIANPHYKSKFLFQSRISDDLKSFNELMIESIRK</sequence>
<comment type="caution">
    <text evidence="1">The sequence shown here is derived from an EMBL/GenBank/DDBJ whole genome shotgun (WGS) entry which is preliminary data.</text>
</comment>